<proteinExistence type="predicted"/>
<dbReference type="EMBL" id="MFCX01000016">
    <property type="protein sequence ID" value="OGE26104.1"/>
    <property type="molecule type" value="Genomic_DNA"/>
</dbReference>
<gene>
    <name evidence="1" type="ORF">A3C26_00100</name>
</gene>
<name>A0A1F5JBU1_9BACT</name>
<evidence type="ECO:0000313" key="2">
    <source>
        <dbReference type="Proteomes" id="UP000177042"/>
    </source>
</evidence>
<sequence>MMESDAGRESDTFDRQVAVEAFRRHLLANRVVNAPSELTGDDLRRAIFGSDKPFWYEIGQYLGTLRRGKQRLFKAFIGWTQNSPLNPILSRLIGKTI</sequence>
<evidence type="ECO:0000313" key="1">
    <source>
        <dbReference type="EMBL" id="OGE26104.1"/>
    </source>
</evidence>
<dbReference type="Proteomes" id="UP000177042">
    <property type="component" value="Unassembled WGS sequence"/>
</dbReference>
<protein>
    <submittedName>
        <fullName evidence="1">Uncharacterized protein</fullName>
    </submittedName>
</protein>
<dbReference type="AlphaFoldDB" id="A0A1F5JBU1"/>
<accession>A0A1F5JBU1</accession>
<comment type="caution">
    <text evidence="1">The sequence shown here is derived from an EMBL/GenBank/DDBJ whole genome shotgun (WGS) entry which is preliminary data.</text>
</comment>
<reference evidence="1 2" key="1">
    <citation type="journal article" date="2016" name="Nat. Commun.">
        <title>Thousands of microbial genomes shed light on interconnected biogeochemical processes in an aquifer system.</title>
        <authorList>
            <person name="Anantharaman K."/>
            <person name="Brown C.T."/>
            <person name="Hug L.A."/>
            <person name="Sharon I."/>
            <person name="Castelle C.J."/>
            <person name="Probst A.J."/>
            <person name="Thomas B.C."/>
            <person name="Singh A."/>
            <person name="Wilkins M.J."/>
            <person name="Karaoz U."/>
            <person name="Brodie E.L."/>
            <person name="Williams K.H."/>
            <person name="Hubbard S.S."/>
            <person name="Banfield J.F."/>
        </authorList>
    </citation>
    <scope>NUCLEOTIDE SEQUENCE [LARGE SCALE GENOMIC DNA]</scope>
</reference>
<organism evidence="1 2">
    <name type="scientific">Candidatus Daviesbacteria bacterium RIFCSPHIGHO2_02_FULL_39_12</name>
    <dbReference type="NCBI Taxonomy" id="1797770"/>
    <lineage>
        <taxon>Bacteria</taxon>
        <taxon>Candidatus Daviesiibacteriota</taxon>
    </lineage>
</organism>